<evidence type="ECO:0000313" key="2">
    <source>
        <dbReference type="EMBL" id="KAH0755746.1"/>
    </source>
</evidence>
<keyword evidence="3" id="KW-1185">Reference proteome</keyword>
<dbReference type="EMBL" id="JAIVGD010000018">
    <property type="protein sequence ID" value="KAH0755746.1"/>
    <property type="molecule type" value="Genomic_DNA"/>
</dbReference>
<sequence>MAVIGTSSNLSATKVNVANRDILYDLDNDMSDGDDEEEMLDICFDKVAKEGEGDLSPRQQRSGSTKCKKKTHRRQHSWDGKVSENFVPRHQPMRLAKQNHMTVSTTLSRSNKSKK</sequence>
<evidence type="ECO:0000256" key="1">
    <source>
        <dbReference type="SAM" id="MobiDB-lite"/>
    </source>
</evidence>
<gene>
    <name evidence="2" type="ORF">KY290_026016</name>
</gene>
<organism evidence="2 3">
    <name type="scientific">Solanum tuberosum</name>
    <name type="common">Potato</name>
    <dbReference type="NCBI Taxonomy" id="4113"/>
    <lineage>
        <taxon>Eukaryota</taxon>
        <taxon>Viridiplantae</taxon>
        <taxon>Streptophyta</taxon>
        <taxon>Embryophyta</taxon>
        <taxon>Tracheophyta</taxon>
        <taxon>Spermatophyta</taxon>
        <taxon>Magnoliopsida</taxon>
        <taxon>eudicotyledons</taxon>
        <taxon>Gunneridae</taxon>
        <taxon>Pentapetalae</taxon>
        <taxon>asterids</taxon>
        <taxon>lamiids</taxon>
        <taxon>Solanales</taxon>
        <taxon>Solanaceae</taxon>
        <taxon>Solanoideae</taxon>
        <taxon>Solaneae</taxon>
        <taxon>Solanum</taxon>
    </lineage>
</organism>
<name>A0ABQ7UV79_SOLTU</name>
<proteinExistence type="predicted"/>
<feature type="region of interest" description="Disordered" evidence="1">
    <location>
        <begin position="50"/>
        <end position="83"/>
    </location>
</feature>
<comment type="caution">
    <text evidence="2">The sequence shown here is derived from an EMBL/GenBank/DDBJ whole genome shotgun (WGS) entry which is preliminary data.</text>
</comment>
<reference evidence="2 3" key="1">
    <citation type="journal article" date="2021" name="bioRxiv">
        <title>Chromosome-scale and haplotype-resolved genome assembly of a tetraploid potato cultivar.</title>
        <authorList>
            <person name="Sun H."/>
            <person name="Jiao W.-B."/>
            <person name="Krause K."/>
            <person name="Campoy J.A."/>
            <person name="Goel M."/>
            <person name="Folz-Donahue K."/>
            <person name="Kukat C."/>
            <person name="Huettel B."/>
            <person name="Schneeberger K."/>
        </authorList>
    </citation>
    <scope>NUCLEOTIDE SEQUENCE [LARGE SCALE GENOMIC DNA]</scope>
    <source>
        <strain evidence="2">SolTubOtavaFocal</strain>
        <tissue evidence="2">Leaves</tissue>
    </source>
</reference>
<feature type="compositionally biased region" description="Basic residues" evidence="1">
    <location>
        <begin position="66"/>
        <end position="75"/>
    </location>
</feature>
<protein>
    <recommendedName>
        <fullName evidence="4">NB-ARC domain containing protein</fullName>
    </recommendedName>
</protein>
<dbReference type="Proteomes" id="UP000826656">
    <property type="component" value="Unassembled WGS sequence"/>
</dbReference>
<accession>A0ABQ7UV79</accession>
<evidence type="ECO:0000313" key="3">
    <source>
        <dbReference type="Proteomes" id="UP000826656"/>
    </source>
</evidence>
<evidence type="ECO:0008006" key="4">
    <source>
        <dbReference type="Google" id="ProtNLM"/>
    </source>
</evidence>